<dbReference type="Pfam" id="PF09693">
    <property type="entry name" value="Phage_XkdX"/>
    <property type="match status" value="1"/>
</dbReference>
<name>A0AA41K6Y9_9FIRM</name>
<dbReference type="EMBL" id="WQPS01000047">
    <property type="protein sequence ID" value="MBT9812396.1"/>
    <property type="molecule type" value="Genomic_DNA"/>
</dbReference>
<dbReference type="RefSeq" id="WP_215630248.1">
    <property type="nucleotide sequence ID" value="NZ_WQPS01000047.1"/>
</dbReference>
<dbReference type="AlphaFoldDB" id="A0AA41K6Y9"/>
<proteinExistence type="predicted"/>
<evidence type="ECO:0000313" key="1">
    <source>
        <dbReference type="EMBL" id="MBT9812396.1"/>
    </source>
</evidence>
<dbReference type="InterPro" id="IPR010022">
    <property type="entry name" value="XkdX"/>
</dbReference>
<accession>A0AA41K6Y9</accession>
<reference evidence="1" key="1">
    <citation type="journal article" date="2021" name="Gut Microbes">
        <title>A synthetic consortium of 100 gut commensals modulates the composition and function in a colon model of the microbiome of elderly subjects.</title>
        <authorList>
            <person name="Perez M."/>
            <person name="Ntemiri A."/>
            <person name="Tan H."/>
            <person name="Harris H.M.B."/>
            <person name="Roager H.M."/>
            <person name="Ribiere C."/>
            <person name="O'Toole P.W."/>
        </authorList>
    </citation>
    <scope>NUCLEOTIDE SEQUENCE</scope>
    <source>
        <strain evidence="1">MCC335</strain>
    </source>
</reference>
<evidence type="ECO:0000313" key="2">
    <source>
        <dbReference type="Proteomes" id="UP000708338"/>
    </source>
</evidence>
<organism evidence="1 2">
    <name type="scientific">Enterocloster citroniae</name>
    <dbReference type="NCBI Taxonomy" id="358743"/>
    <lineage>
        <taxon>Bacteria</taxon>
        <taxon>Bacillati</taxon>
        <taxon>Bacillota</taxon>
        <taxon>Clostridia</taxon>
        <taxon>Lachnospirales</taxon>
        <taxon>Lachnospiraceae</taxon>
        <taxon>Enterocloster</taxon>
    </lineage>
</organism>
<comment type="caution">
    <text evidence="1">The sequence shown here is derived from an EMBL/GenBank/DDBJ whole genome shotgun (WGS) entry which is preliminary data.</text>
</comment>
<sequence length="45" mass="5103">MDVKGLAQKYYPRLWDIDRIKALVAAGKLSEADYKEITGETNTTE</sequence>
<gene>
    <name evidence="1" type="ORF">GPL26_22555</name>
</gene>
<protein>
    <submittedName>
        <fullName evidence="1">XkdX family protein</fullName>
    </submittedName>
</protein>
<dbReference type="Proteomes" id="UP000708338">
    <property type="component" value="Unassembled WGS sequence"/>
</dbReference>